<name>A0A6L8M0F3_9VIBR</name>
<organism evidence="1 2">
    <name type="scientific">Vibrio tetraodonis subsp. pristinus</name>
    <dbReference type="NCBI Taxonomy" id="2695891"/>
    <lineage>
        <taxon>Bacteria</taxon>
        <taxon>Pseudomonadati</taxon>
        <taxon>Pseudomonadota</taxon>
        <taxon>Gammaproteobacteria</taxon>
        <taxon>Vibrionales</taxon>
        <taxon>Vibrionaceae</taxon>
        <taxon>Vibrio</taxon>
    </lineage>
</organism>
<gene>
    <name evidence="1" type="ORF">GTG28_14810</name>
</gene>
<sequence>MNFSNVSASQLNGSSSSDFNRANFGIVKMDHKGNVTDYNDSQVKHTGMPKASVMGKHFFTQVAPCTNNFMVAQKYDKGAALDENLPYTFTLKMEPTPVKLRLIKDNSAQYLLCDW</sequence>
<accession>A0A6L8M0F3</accession>
<dbReference type="EMBL" id="WWEU01000005">
    <property type="protein sequence ID" value="MYM60500.1"/>
    <property type="molecule type" value="Genomic_DNA"/>
</dbReference>
<dbReference type="SUPFAM" id="SSF55785">
    <property type="entry name" value="PYP-like sensor domain (PAS domain)"/>
    <property type="match status" value="1"/>
</dbReference>
<dbReference type="RefSeq" id="WP_160931174.1">
    <property type="nucleotide sequence ID" value="NZ_WWEU01000005.1"/>
</dbReference>
<dbReference type="InterPro" id="IPR035965">
    <property type="entry name" value="PAS-like_dom_sf"/>
</dbReference>
<reference evidence="1 2" key="1">
    <citation type="submission" date="2020-01" db="EMBL/GenBank/DDBJ databases">
        <title>Draft Genome Sequence of Vibrio sp. strain OCN044, Isolated from a Healthy Coral at Palmyra Atoll.</title>
        <authorList>
            <person name="Videau P."/>
            <person name="Loughran R."/>
            <person name="Esquivel A."/>
            <person name="Deadmond M."/>
            <person name="Paddock B.E."/>
            <person name="Saw J.H."/>
            <person name="Ushijima B."/>
        </authorList>
    </citation>
    <scope>NUCLEOTIDE SEQUENCE [LARGE SCALE GENOMIC DNA]</scope>
    <source>
        <strain evidence="1 2">OCN044</strain>
    </source>
</reference>
<proteinExistence type="predicted"/>
<dbReference type="AlphaFoldDB" id="A0A6L8M0F3"/>
<evidence type="ECO:0000313" key="1">
    <source>
        <dbReference type="EMBL" id="MYM60500.1"/>
    </source>
</evidence>
<dbReference type="Proteomes" id="UP000478571">
    <property type="component" value="Unassembled WGS sequence"/>
</dbReference>
<evidence type="ECO:0000313" key="2">
    <source>
        <dbReference type="Proteomes" id="UP000478571"/>
    </source>
</evidence>
<keyword evidence="2" id="KW-1185">Reference proteome</keyword>
<protein>
    <submittedName>
        <fullName evidence="1">Photoactive yellow protein</fullName>
    </submittedName>
</protein>
<dbReference type="Gene3D" id="3.30.450.20">
    <property type="entry name" value="PAS domain"/>
    <property type="match status" value="1"/>
</dbReference>
<comment type="caution">
    <text evidence="1">The sequence shown here is derived from an EMBL/GenBank/DDBJ whole genome shotgun (WGS) entry which is preliminary data.</text>
</comment>